<evidence type="ECO:0000313" key="2">
    <source>
        <dbReference type="EMBL" id="GEU70182.1"/>
    </source>
</evidence>
<organism evidence="2">
    <name type="scientific">Tanacetum cinerariifolium</name>
    <name type="common">Dalmatian daisy</name>
    <name type="synonym">Chrysanthemum cinerariifolium</name>
    <dbReference type="NCBI Taxonomy" id="118510"/>
    <lineage>
        <taxon>Eukaryota</taxon>
        <taxon>Viridiplantae</taxon>
        <taxon>Streptophyta</taxon>
        <taxon>Embryophyta</taxon>
        <taxon>Tracheophyta</taxon>
        <taxon>Spermatophyta</taxon>
        <taxon>Magnoliopsida</taxon>
        <taxon>eudicotyledons</taxon>
        <taxon>Gunneridae</taxon>
        <taxon>Pentapetalae</taxon>
        <taxon>asterids</taxon>
        <taxon>campanulids</taxon>
        <taxon>Asterales</taxon>
        <taxon>Asteraceae</taxon>
        <taxon>Asteroideae</taxon>
        <taxon>Anthemideae</taxon>
        <taxon>Anthemidinae</taxon>
        <taxon>Tanacetum</taxon>
    </lineage>
</organism>
<proteinExistence type="predicted"/>
<gene>
    <name evidence="2" type="ORF">Tci_042160</name>
</gene>
<comment type="caution">
    <text evidence="2">The sequence shown here is derived from an EMBL/GenBank/DDBJ whole genome shotgun (WGS) entry which is preliminary data.</text>
</comment>
<protein>
    <submittedName>
        <fullName evidence="2">Uncharacterized protein</fullName>
    </submittedName>
</protein>
<dbReference type="InterPro" id="IPR038077">
    <property type="entry name" value="Troponin_sf"/>
</dbReference>
<dbReference type="AlphaFoldDB" id="A0A6L2MBT5"/>
<accession>A0A6L2MBT5</accession>
<evidence type="ECO:0000256" key="1">
    <source>
        <dbReference type="SAM" id="Coils"/>
    </source>
</evidence>
<dbReference type="EMBL" id="BKCJ010006067">
    <property type="protein sequence ID" value="GEU70182.1"/>
    <property type="molecule type" value="Genomic_DNA"/>
</dbReference>
<feature type="coiled-coil region" evidence="1">
    <location>
        <begin position="63"/>
        <end position="104"/>
    </location>
</feature>
<dbReference type="SUPFAM" id="SSF90250">
    <property type="entry name" value="Troponin coil-coiled subunits"/>
    <property type="match status" value="1"/>
</dbReference>
<keyword evidence="1" id="KW-0175">Coiled coil</keyword>
<sequence>MINAQVGDLTSHTTKYTSPALTQKVFANMRRVGKGFSRVDTPLFAGMSMPQQALDVEDAAEDEDDVNETCATLTKRVANLEQDKVAQAIEITKLKQRVRRLERKRQFKSLGLKRLRKDTNKTEPDEVEEVIKVVIVSKLMTKVVTTATTPITDAQVPKASAPRRRRGVIIQDPEETATASVIMHSEVNSKDKGKGILVEAPKPLKRQAQIEQNEAFARELKAKLNANIN</sequence>
<reference evidence="2" key="1">
    <citation type="journal article" date="2019" name="Sci. Rep.">
        <title>Draft genome of Tanacetum cinerariifolium, the natural source of mosquito coil.</title>
        <authorList>
            <person name="Yamashiro T."/>
            <person name="Shiraishi A."/>
            <person name="Satake H."/>
            <person name="Nakayama K."/>
        </authorList>
    </citation>
    <scope>NUCLEOTIDE SEQUENCE</scope>
</reference>
<name>A0A6L2MBT5_TANCI</name>